<comment type="caution">
    <text evidence="2">The sequence shown here is derived from an EMBL/GenBank/DDBJ whole genome shotgun (WGS) entry which is preliminary data.</text>
</comment>
<accession>A0A4Q9HYX5</accession>
<evidence type="ECO:0008006" key="4">
    <source>
        <dbReference type="Google" id="ProtNLM"/>
    </source>
</evidence>
<reference evidence="2 3" key="1">
    <citation type="submission" date="2019-02" db="EMBL/GenBank/DDBJ databases">
        <title>Draft Genome Sequence of Streptomyces sp. AM-2504, identified by 16S rRNA comparative analysis as a Streptomyces Kasugaensis strain.</title>
        <authorList>
            <person name="Napolioni V."/>
            <person name="Giuliodori A.M."/>
            <person name="Spurio R."/>
            <person name="Fabbretti A."/>
        </authorList>
    </citation>
    <scope>NUCLEOTIDE SEQUENCE [LARGE SCALE GENOMIC DNA]</scope>
    <source>
        <strain evidence="2 3">AM-2504</strain>
    </source>
</reference>
<gene>
    <name evidence="2" type="ORF">EYS09_10085</name>
</gene>
<feature type="chain" id="PRO_5020583516" description="Secreted protein" evidence="1">
    <location>
        <begin position="31"/>
        <end position="143"/>
    </location>
</feature>
<proteinExistence type="predicted"/>
<protein>
    <recommendedName>
        <fullName evidence="4">Secreted protein</fullName>
    </recommendedName>
</protein>
<name>A0A4Q9HYX5_STRKA</name>
<dbReference type="AlphaFoldDB" id="A0A4Q9HYX5"/>
<feature type="signal peptide" evidence="1">
    <location>
        <begin position="1"/>
        <end position="30"/>
    </location>
</feature>
<evidence type="ECO:0000313" key="2">
    <source>
        <dbReference type="EMBL" id="TBO59799.1"/>
    </source>
</evidence>
<evidence type="ECO:0000313" key="3">
    <source>
        <dbReference type="Proteomes" id="UP000292452"/>
    </source>
</evidence>
<dbReference type="EMBL" id="SIXH01000064">
    <property type="protein sequence ID" value="TBO59799.1"/>
    <property type="molecule type" value="Genomic_DNA"/>
</dbReference>
<organism evidence="2 3">
    <name type="scientific">Streptomyces kasugaensis</name>
    <dbReference type="NCBI Taxonomy" id="1946"/>
    <lineage>
        <taxon>Bacteria</taxon>
        <taxon>Bacillati</taxon>
        <taxon>Actinomycetota</taxon>
        <taxon>Actinomycetes</taxon>
        <taxon>Kitasatosporales</taxon>
        <taxon>Streptomycetaceae</taxon>
        <taxon>Streptomyces</taxon>
    </lineage>
</organism>
<dbReference type="RefSeq" id="WP_131122970.1">
    <property type="nucleotide sequence ID" value="NZ_SIXH01000064.1"/>
</dbReference>
<keyword evidence="3" id="KW-1185">Reference proteome</keyword>
<sequence>MHLHRKLAPLAATALATAALALLPPAAAHATARPAAAEGTNAAPACSDAGFTRTSPYGKTFEVYWCDNVAPTPVHADEGDGSTIVGTLKTSHSWFACRIDNGPDNGSSVHPHRWLMTEADDTHAWGMVPDKHIYSETDPVPSC</sequence>
<dbReference type="Proteomes" id="UP000292452">
    <property type="component" value="Unassembled WGS sequence"/>
</dbReference>
<evidence type="ECO:0000256" key="1">
    <source>
        <dbReference type="SAM" id="SignalP"/>
    </source>
</evidence>
<keyword evidence="1" id="KW-0732">Signal</keyword>